<accession>A0ABP7DWE8</accession>
<proteinExistence type="predicted"/>
<dbReference type="SUPFAM" id="SSF56219">
    <property type="entry name" value="DNase I-like"/>
    <property type="match status" value="1"/>
</dbReference>
<gene>
    <name evidence="1" type="ORF">GCM10023082_06210</name>
</gene>
<dbReference type="EMBL" id="BAABEP010000002">
    <property type="protein sequence ID" value="GAA3711133.1"/>
    <property type="molecule type" value="Genomic_DNA"/>
</dbReference>
<reference evidence="2" key="1">
    <citation type="journal article" date="2019" name="Int. J. Syst. Evol. Microbiol.">
        <title>The Global Catalogue of Microorganisms (GCM) 10K type strain sequencing project: providing services to taxonomists for standard genome sequencing and annotation.</title>
        <authorList>
            <consortium name="The Broad Institute Genomics Platform"/>
            <consortium name="The Broad Institute Genome Sequencing Center for Infectious Disease"/>
            <person name="Wu L."/>
            <person name="Ma J."/>
        </authorList>
    </citation>
    <scope>NUCLEOTIDE SEQUENCE [LARGE SCALE GENOMIC DNA]</scope>
    <source>
        <strain evidence="2">JCM 30846</strain>
    </source>
</reference>
<comment type="caution">
    <text evidence="1">The sequence shown here is derived from an EMBL/GenBank/DDBJ whole genome shotgun (WGS) entry which is preliminary data.</text>
</comment>
<protein>
    <recommendedName>
        <fullName evidence="3">Endonuclease/exonuclease/phosphatase domain-containing protein</fullName>
    </recommendedName>
</protein>
<evidence type="ECO:0000313" key="2">
    <source>
        <dbReference type="Proteomes" id="UP001499884"/>
    </source>
</evidence>
<name>A0ABP7DWE8_9ACTN</name>
<dbReference type="Proteomes" id="UP001499884">
    <property type="component" value="Unassembled WGS sequence"/>
</dbReference>
<keyword evidence="2" id="KW-1185">Reference proteome</keyword>
<dbReference type="RefSeq" id="WP_345640709.1">
    <property type="nucleotide sequence ID" value="NZ_BAABEP010000002.1"/>
</dbReference>
<dbReference type="InterPro" id="IPR036691">
    <property type="entry name" value="Endo/exonu/phosph_ase_sf"/>
</dbReference>
<dbReference type="Gene3D" id="3.60.10.10">
    <property type="entry name" value="Endonuclease/exonuclease/phosphatase"/>
    <property type="match status" value="1"/>
</dbReference>
<sequence>MNASTITALNWNVEKGINWEEAAAWVQQQDPDIFFQQEVQPGQLGVLAESLGMDGYIAVHRPGSNNDNAIFVKRGGPLAFVEEYEQSWAPWHAPANIAVKLRDDDGTFSPRQISCVSGHACYWSAEYRLSEAKWCSTLAKPGWLALHFWDWNSYRADEGGPWEGYDDLAFVANRTYFEGGRRHTDDRPDREMLAAGYVEMGRHAAEHLGQPDALDPSSGYRDHPGRPKGPRYCIDRGYLSAELAPVLAGFTVCDTPELRRLSDHLPLRAEFDVAQLRSILHRPAAMYQPHDNRCAVSAHGHHPAAAGGAA</sequence>
<evidence type="ECO:0008006" key="3">
    <source>
        <dbReference type="Google" id="ProtNLM"/>
    </source>
</evidence>
<organism evidence="1 2">
    <name type="scientific">Streptomyces tremellae</name>
    <dbReference type="NCBI Taxonomy" id="1124239"/>
    <lineage>
        <taxon>Bacteria</taxon>
        <taxon>Bacillati</taxon>
        <taxon>Actinomycetota</taxon>
        <taxon>Actinomycetes</taxon>
        <taxon>Kitasatosporales</taxon>
        <taxon>Streptomycetaceae</taxon>
        <taxon>Streptomyces</taxon>
    </lineage>
</organism>
<evidence type="ECO:0000313" key="1">
    <source>
        <dbReference type="EMBL" id="GAA3711133.1"/>
    </source>
</evidence>